<evidence type="ECO:0000256" key="3">
    <source>
        <dbReference type="ARBA" id="ARBA00023163"/>
    </source>
</evidence>
<dbReference type="PANTHER" id="PTHR30055:SF234">
    <property type="entry name" value="HTH-TYPE TRANSCRIPTIONAL REGULATOR BETI"/>
    <property type="match status" value="1"/>
</dbReference>
<evidence type="ECO:0000259" key="5">
    <source>
        <dbReference type="PROSITE" id="PS50977"/>
    </source>
</evidence>
<protein>
    <submittedName>
        <fullName evidence="6">TetR/AcrR family transcriptional regulator</fullName>
    </submittedName>
</protein>
<dbReference type="GO" id="GO:0000976">
    <property type="term" value="F:transcription cis-regulatory region binding"/>
    <property type="evidence" value="ECO:0007669"/>
    <property type="project" value="TreeGrafter"/>
</dbReference>
<name>A0A8J6U0T1_9HYPH</name>
<feature type="DNA-binding region" description="H-T-H motif" evidence="4">
    <location>
        <begin position="29"/>
        <end position="48"/>
    </location>
</feature>
<dbReference type="SUPFAM" id="SSF46689">
    <property type="entry name" value="Homeodomain-like"/>
    <property type="match status" value="1"/>
</dbReference>
<evidence type="ECO:0000313" key="7">
    <source>
        <dbReference type="Proteomes" id="UP000643405"/>
    </source>
</evidence>
<dbReference type="GO" id="GO:0003700">
    <property type="term" value="F:DNA-binding transcription factor activity"/>
    <property type="evidence" value="ECO:0007669"/>
    <property type="project" value="TreeGrafter"/>
</dbReference>
<evidence type="ECO:0000256" key="4">
    <source>
        <dbReference type="PROSITE-ProRule" id="PRU00335"/>
    </source>
</evidence>
<comment type="caution">
    <text evidence="6">The sequence shown here is derived from an EMBL/GenBank/DDBJ whole genome shotgun (WGS) entry which is preliminary data.</text>
</comment>
<dbReference type="RefSeq" id="WP_188165420.1">
    <property type="nucleotide sequence ID" value="NZ_JACVVX010000004.1"/>
</dbReference>
<accession>A0A8J6U0T1</accession>
<dbReference type="Gene3D" id="1.10.357.10">
    <property type="entry name" value="Tetracycline Repressor, domain 2"/>
    <property type="match status" value="1"/>
</dbReference>
<dbReference type="PRINTS" id="PR00455">
    <property type="entry name" value="HTHTETR"/>
</dbReference>
<dbReference type="EMBL" id="JACVVX010000004">
    <property type="protein sequence ID" value="MBD0416006.1"/>
    <property type="molecule type" value="Genomic_DNA"/>
</dbReference>
<evidence type="ECO:0000256" key="2">
    <source>
        <dbReference type="ARBA" id="ARBA00023125"/>
    </source>
</evidence>
<dbReference type="InterPro" id="IPR009057">
    <property type="entry name" value="Homeodomain-like_sf"/>
</dbReference>
<sequence length="189" mass="20807">MTARRTNSREKILAAAAEVSRESGAGNLSLDAVAQRAGVSKGGLLYNFPTKAKLMQALVQYYLDDYEVSMARETDPNSAMPKTALQAHIEFSREFCEKPPGAASGILAAMADDPHFLDPLCQFKRRLLDRLKSEARDPLRALMCFLVLEGMTSLDLFEMDVLSNEERELVLVRLAEEAEADKNHAAASA</sequence>
<keyword evidence="7" id="KW-1185">Reference proteome</keyword>
<keyword evidence="1" id="KW-0805">Transcription regulation</keyword>
<dbReference type="Pfam" id="PF17937">
    <property type="entry name" value="TetR_C_28"/>
    <property type="match status" value="1"/>
</dbReference>
<evidence type="ECO:0000256" key="1">
    <source>
        <dbReference type="ARBA" id="ARBA00023015"/>
    </source>
</evidence>
<dbReference type="PANTHER" id="PTHR30055">
    <property type="entry name" value="HTH-TYPE TRANSCRIPTIONAL REGULATOR RUTR"/>
    <property type="match status" value="1"/>
</dbReference>
<reference evidence="6" key="1">
    <citation type="submission" date="2020-09" db="EMBL/GenBank/DDBJ databases">
        <title>Genome seq and assembly of Tianweitania sp.</title>
        <authorList>
            <person name="Chhetri G."/>
        </authorList>
    </citation>
    <scope>NUCLEOTIDE SEQUENCE</scope>
    <source>
        <strain evidence="6">Rool2</strain>
    </source>
</reference>
<dbReference type="PROSITE" id="PS50977">
    <property type="entry name" value="HTH_TETR_2"/>
    <property type="match status" value="1"/>
</dbReference>
<gene>
    <name evidence="6" type="ORF">ICI42_15225</name>
</gene>
<dbReference type="Pfam" id="PF00440">
    <property type="entry name" value="TetR_N"/>
    <property type="match status" value="1"/>
</dbReference>
<evidence type="ECO:0000313" key="6">
    <source>
        <dbReference type="EMBL" id="MBD0416006.1"/>
    </source>
</evidence>
<organism evidence="6 7">
    <name type="scientific">Oryzicola mucosus</name>
    <dbReference type="NCBI Taxonomy" id="2767425"/>
    <lineage>
        <taxon>Bacteria</taxon>
        <taxon>Pseudomonadati</taxon>
        <taxon>Pseudomonadota</taxon>
        <taxon>Alphaproteobacteria</taxon>
        <taxon>Hyphomicrobiales</taxon>
        <taxon>Phyllobacteriaceae</taxon>
        <taxon>Oryzicola</taxon>
    </lineage>
</organism>
<dbReference type="InterPro" id="IPR001647">
    <property type="entry name" value="HTH_TetR"/>
</dbReference>
<dbReference type="Proteomes" id="UP000643405">
    <property type="component" value="Unassembled WGS sequence"/>
</dbReference>
<dbReference type="InterPro" id="IPR050109">
    <property type="entry name" value="HTH-type_TetR-like_transc_reg"/>
</dbReference>
<keyword evidence="3" id="KW-0804">Transcription</keyword>
<keyword evidence="2 4" id="KW-0238">DNA-binding</keyword>
<proteinExistence type="predicted"/>
<dbReference type="InterPro" id="IPR041479">
    <property type="entry name" value="TetR_CgmR_C"/>
</dbReference>
<feature type="domain" description="HTH tetR-type" evidence="5">
    <location>
        <begin position="6"/>
        <end position="66"/>
    </location>
</feature>
<dbReference type="AlphaFoldDB" id="A0A8J6U0T1"/>